<keyword evidence="3" id="KW-0547">Nucleotide-binding</keyword>
<reference evidence="10 11" key="1">
    <citation type="journal article" date="2021" name="Int. J. Syst. Evol. Microbiol.">
        <title>Steroidobacter gossypii sp. nov., isolated from soil of cotton cropping field.</title>
        <authorList>
            <person name="Huang R."/>
            <person name="Yang S."/>
            <person name="Zhen C."/>
            <person name="Liu W."/>
        </authorList>
    </citation>
    <scope>NUCLEOTIDE SEQUENCE [LARGE SCALE GENOMIC DNA]</scope>
    <source>
        <strain evidence="10 11">S1-65</strain>
    </source>
</reference>
<dbReference type="EMBL" id="JAEVLS010000004">
    <property type="protein sequence ID" value="MBM0106799.1"/>
    <property type="molecule type" value="Genomic_DNA"/>
</dbReference>
<comment type="caution">
    <text evidence="10">The sequence shown here is derived from an EMBL/GenBank/DDBJ whole genome shotgun (WGS) entry which is preliminary data.</text>
</comment>
<dbReference type="InterPro" id="IPR003439">
    <property type="entry name" value="ABC_transporter-like_ATP-bd"/>
</dbReference>
<evidence type="ECO:0000256" key="5">
    <source>
        <dbReference type="ARBA" id="ARBA00022989"/>
    </source>
</evidence>
<keyword evidence="4 10" id="KW-0067">ATP-binding</keyword>
<proteinExistence type="predicted"/>
<dbReference type="RefSeq" id="WP_203168914.1">
    <property type="nucleotide sequence ID" value="NZ_JAEVLS010000004.1"/>
</dbReference>
<protein>
    <submittedName>
        <fullName evidence="10">ABC transporter ATP-binding protein</fullName>
    </submittedName>
</protein>
<dbReference type="SUPFAM" id="SSF52540">
    <property type="entry name" value="P-loop containing nucleoside triphosphate hydrolases"/>
    <property type="match status" value="1"/>
</dbReference>
<evidence type="ECO:0000256" key="2">
    <source>
        <dbReference type="ARBA" id="ARBA00022692"/>
    </source>
</evidence>
<keyword evidence="6 7" id="KW-0472">Membrane</keyword>
<dbReference type="PROSITE" id="PS00211">
    <property type="entry name" value="ABC_TRANSPORTER_1"/>
    <property type="match status" value="1"/>
</dbReference>
<keyword evidence="2 7" id="KW-0812">Transmembrane</keyword>
<keyword evidence="11" id="KW-1185">Reference proteome</keyword>
<evidence type="ECO:0000313" key="10">
    <source>
        <dbReference type="EMBL" id="MBM0106799.1"/>
    </source>
</evidence>
<evidence type="ECO:0000256" key="6">
    <source>
        <dbReference type="ARBA" id="ARBA00023136"/>
    </source>
</evidence>
<feature type="domain" description="ABC transporter" evidence="8">
    <location>
        <begin position="516"/>
        <end position="713"/>
    </location>
</feature>
<feature type="transmembrane region" description="Helical" evidence="7">
    <location>
        <begin position="306"/>
        <end position="329"/>
    </location>
</feature>
<accession>A0ABS1X0S3</accession>
<sequence length="714" mass="77472">MSELAALAWPVSRMPEAVASLARLAGMKPSHSTASMPAFQGSPDHEDFDRWLLHVGASQGIEVEPVEASGAEVEELLRGAGPALLRYREIDGPESGEPSLLLLLRSRARMAVLVDRELRIVEFPLEQVKASLCAEQERPVIADVDALLEQTNIAPRRRVKIKRLLIQERMAGQRVPGCWLLRIPTTASFWKQLAYQRLPDRLVAMLAIFGALFAMEIAGWSLIGRGALAGQLDAGWLLAWVLLLLGTVPLRLAGGWLQGTLSIAAAVLLKQRLLSGALKISMEEARRRGAGQWLSRVIESEALESMALSGGFAVLIASIELGLAAWVLAMGAGGAWHVVLLLGWLLITAVLAKRYYVRLRKWSQARLGLTHDLIERMVGHRTRMVQQAAEHRHEDEDHELDRYVTSSKDFDGAYVPLAAGVPRGWLVVGLLGLAPAFVSGAAETTGLAIALGGVLLAHRALSSVAVGLSSLLRAAVAAKEVAPLFAAASESDDSAGTLPAAAEPSPSSAESARVLVHARDLVYRQRPQSAPVIDGCHFTIHRKDRILLEGPSGGGKSTLASLLVGLRQPESGLLLLDGLDRHTWGDTWRRLSTAAPQFHENHVLSGTFAFNLLMGRRWPPEESDLEEADELCRELGLGELLDRMPSGLMQIVGETGWQLSHGERSRLFLARALLQRAELVVLDESFAALDPDTLDRCLRCALSRAPTLLVIAHP</sequence>
<dbReference type="SUPFAM" id="SSF90123">
    <property type="entry name" value="ABC transporter transmembrane region"/>
    <property type="match status" value="1"/>
</dbReference>
<evidence type="ECO:0000256" key="7">
    <source>
        <dbReference type="SAM" id="Phobius"/>
    </source>
</evidence>
<dbReference type="InterPro" id="IPR039421">
    <property type="entry name" value="Type_1_exporter"/>
</dbReference>
<evidence type="ECO:0000256" key="3">
    <source>
        <dbReference type="ARBA" id="ARBA00022741"/>
    </source>
</evidence>
<dbReference type="PANTHER" id="PTHR24221:SF654">
    <property type="entry name" value="ATP-BINDING CASSETTE SUB-FAMILY B MEMBER 6"/>
    <property type="match status" value="1"/>
</dbReference>
<name>A0ABS1X0S3_9GAMM</name>
<dbReference type="InterPro" id="IPR027417">
    <property type="entry name" value="P-loop_NTPase"/>
</dbReference>
<dbReference type="Gene3D" id="3.40.50.300">
    <property type="entry name" value="P-loop containing nucleotide triphosphate hydrolases"/>
    <property type="match status" value="1"/>
</dbReference>
<evidence type="ECO:0000256" key="1">
    <source>
        <dbReference type="ARBA" id="ARBA00004651"/>
    </source>
</evidence>
<evidence type="ECO:0000259" key="8">
    <source>
        <dbReference type="PROSITE" id="PS50893"/>
    </source>
</evidence>
<dbReference type="GO" id="GO:0005524">
    <property type="term" value="F:ATP binding"/>
    <property type="evidence" value="ECO:0007669"/>
    <property type="project" value="UniProtKB-KW"/>
</dbReference>
<gene>
    <name evidence="10" type="ORF">JM946_18860</name>
</gene>
<feature type="domain" description="ABC transmembrane type-1" evidence="9">
    <location>
        <begin position="202"/>
        <end position="365"/>
    </location>
</feature>
<feature type="transmembrane region" description="Helical" evidence="7">
    <location>
        <begin position="235"/>
        <end position="253"/>
    </location>
</feature>
<feature type="transmembrane region" description="Helical" evidence="7">
    <location>
        <begin position="202"/>
        <end position="223"/>
    </location>
</feature>
<dbReference type="InterPro" id="IPR017871">
    <property type="entry name" value="ABC_transporter-like_CS"/>
</dbReference>
<dbReference type="InterPro" id="IPR011527">
    <property type="entry name" value="ABC1_TM_dom"/>
</dbReference>
<comment type="subcellular location">
    <subcellularLocation>
        <location evidence="1">Cell membrane</location>
        <topology evidence="1">Multi-pass membrane protein</topology>
    </subcellularLocation>
</comment>
<evidence type="ECO:0000256" key="4">
    <source>
        <dbReference type="ARBA" id="ARBA00022840"/>
    </source>
</evidence>
<dbReference type="Proteomes" id="UP000661077">
    <property type="component" value="Unassembled WGS sequence"/>
</dbReference>
<dbReference type="PANTHER" id="PTHR24221">
    <property type="entry name" value="ATP-BINDING CASSETTE SUB-FAMILY B"/>
    <property type="match status" value="1"/>
</dbReference>
<keyword evidence="5 7" id="KW-1133">Transmembrane helix</keyword>
<dbReference type="Pfam" id="PF00005">
    <property type="entry name" value="ABC_tran"/>
    <property type="match status" value="1"/>
</dbReference>
<feature type="transmembrane region" description="Helical" evidence="7">
    <location>
        <begin position="335"/>
        <end position="356"/>
    </location>
</feature>
<dbReference type="Gene3D" id="1.20.1560.10">
    <property type="entry name" value="ABC transporter type 1, transmembrane domain"/>
    <property type="match status" value="1"/>
</dbReference>
<evidence type="ECO:0000313" key="11">
    <source>
        <dbReference type="Proteomes" id="UP000661077"/>
    </source>
</evidence>
<evidence type="ECO:0000259" key="9">
    <source>
        <dbReference type="PROSITE" id="PS50929"/>
    </source>
</evidence>
<dbReference type="PROSITE" id="PS50893">
    <property type="entry name" value="ABC_TRANSPORTER_2"/>
    <property type="match status" value="1"/>
</dbReference>
<organism evidence="10 11">
    <name type="scientific">Steroidobacter gossypii</name>
    <dbReference type="NCBI Taxonomy" id="2805490"/>
    <lineage>
        <taxon>Bacteria</taxon>
        <taxon>Pseudomonadati</taxon>
        <taxon>Pseudomonadota</taxon>
        <taxon>Gammaproteobacteria</taxon>
        <taxon>Steroidobacterales</taxon>
        <taxon>Steroidobacteraceae</taxon>
        <taxon>Steroidobacter</taxon>
    </lineage>
</organism>
<dbReference type="InterPro" id="IPR036640">
    <property type="entry name" value="ABC1_TM_sf"/>
</dbReference>
<dbReference type="PROSITE" id="PS50929">
    <property type="entry name" value="ABC_TM1F"/>
    <property type="match status" value="1"/>
</dbReference>